<dbReference type="AlphaFoldDB" id="A0A316FKQ6"/>
<keyword evidence="3" id="KW-1185">Reference proteome</keyword>
<dbReference type="Proteomes" id="UP000245697">
    <property type="component" value="Unassembled WGS sequence"/>
</dbReference>
<accession>A0A316FKQ6</accession>
<keyword evidence="1" id="KW-0472">Membrane</keyword>
<keyword evidence="1" id="KW-0812">Transmembrane</keyword>
<protein>
    <submittedName>
        <fullName evidence="2">Uncharacterized protein</fullName>
    </submittedName>
</protein>
<dbReference type="InterPro" id="IPR045770">
    <property type="entry name" value="DUF6223"/>
</dbReference>
<sequence>MDGIRFAVDEGNIMFRSVQLAASTVDASTLTTDRAVASAAALVALAAAIIGGLALARPARGGTRRPLIAVGAGILGTLAGVWVLATADGGPGTGNGVVGGYAGVAFGLLAAALGGLALARSRRRA</sequence>
<proteinExistence type="predicted"/>
<comment type="caution">
    <text evidence="2">The sequence shown here is derived from an EMBL/GenBank/DDBJ whole genome shotgun (WGS) entry which is preliminary data.</text>
</comment>
<evidence type="ECO:0000256" key="1">
    <source>
        <dbReference type="SAM" id="Phobius"/>
    </source>
</evidence>
<feature type="transmembrane region" description="Helical" evidence="1">
    <location>
        <begin position="35"/>
        <end position="55"/>
    </location>
</feature>
<dbReference type="Pfam" id="PF19733">
    <property type="entry name" value="DUF6223"/>
    <property type="match status" value="1"/>
</dbReference>
<evidence type="ECO:0000313" key="2">
    <source>
        <dbReference type="EMBL" id="PWK48370.1"/>
    </source>
</evidence>
<feature type="transmembrane region" description="Helical" evidence="1">
    <location>
        <begin position="67"/>
        <end position="85"/>
    </location>
</feature>
<reference evidence="2 3" key="1">
    <citation type="submission" date="2018-05" db="EMBL/GenBank/DDBJ databases">
        <title>Genomic Encyclopedia of Archaeal and Bacterial Type Strains, Phase II (KMG-II): from individual species to whole genera.</title>
        <authorList>
            <person name="Goeker M."/>
        </authorList>
    </citation>
    <scope>NUCLEOTIDE SEQUENCE [LARGE SCALE GENOMIC DNA]</scope>
    <source>
        <strain evidence="2 3">DSM 45184</strain>
    </source>
</reference>
<evidence type="ECO:0000313" key="3">
    <source>
        <dbReference type="Proteomes" id="UP000245697"/>
    </source>
</evidence>
<keyword evidence="1" id="KW-1133">Transmembrane helix</keyword>
<organism evidence="2 3">
    <name type="scientific">Actinoplanes xinjiangensis</name>
    <dbReference type="NCBI Taxonomy" id="512350"/>
    <lineage>
        <taxon>Bacteria</taxon>
        <taxon>Bacillati</taxon>
        <taxon>Actinomycetota</taxon>
        <taxon>Actinomycetes</taxon>
        <taxon>Micromonosporales</taxon>
        <taxon>Micromonosporaceae</taxon>
        <taxon>Actinoplanes</taxon>
    </lineage>
</organism>
<feature type="transmembrane region" description="Helical" evidence="1">
    <location>
        <begin position="97"/>
        <end position="119"/>
    </location>
</feature>
<name>A0A316FKQ6_9ACTN</name>
<dbReference type="EMBL" id="QGGR01000006">
    <property type="protein sequence ID" value="PWK48370.1"/>
    <property type="molecule type" value="Genomic_DNA"/>
</dbReference>
<gene>
    <name evidence="2" type="ORF">BC793_106400</name>
</gene>